<dbReference type="InterPro" id="IPR002575">
    <property type="entry name" value="Aminoglycoside_PTrfase"/>
</dbReference>
<evidence type="ECO:0000313" key="3">
    <source>
        <dbReference type="Proteomes" id="UP000621560"/>
    </source>
</evidence>
<sequence>MSEANDWQAIGHGRTADIMAHAADAETVVKLFKPFIPQTDVEREYAAGRWLRGQDIATPAALGLVRIDGRLGIRYTRAAGVPLLRLMLEQPLQLEPLSRRMAALHIRVHACDGAGMGIRQKEVLAAGIRRCERLDAQERQALLRLLERLPEEQALCHGDYHPDNIMAGAQDVVLDWMNGMSGSPAGDAARTWLLLKYGAPPEHASEAESRQLQAARETIREAYLAEYIRLSGRGKAEIAQWLLPVAAQRLTEGIPEPEKEAIARMIRQRLQEAPSG</sequence>
<evidence type="ECO:0000259" key="1">
    <source>
        <dbReference type="Pfam" id="PF01636"/>
    </source>
</evidence>
<dbReference type="AlphaFoldDB" id="A0A927BPM7"/>
<dbReference type="EMBL" id="JACXIZ010000002">
    <property type="protein sequence ID" value="MBD2843636.1"/>
    <property type="molecule type" value="Genomic_DNA"/>
</dbReference>
<proteinExistence type="predicted"/>
<dbReference type="SUPFAM" id="SSF56112">
    <property type="entry name" value="Protein kinase-like (PK-like)"/>
    <property type="match status" value="1"/>
</dbReference>
<dbReference type="Proteomes" id="UP000621560">
    <property type="component" value="Unassembled WGS sequence"/>
</dbReference>
<evidence type="ECO:0000313" key="2">
    <source>
        <dbReference type="EMBL" id="MBD2843636.1"/>
    </source>
</evidence>
<accession>A0A927BPM7</accession>
<feature type="domain" description="Aminoglycoside phosphotransferase" evidence="1">
    <location>
        <begin position="7"/>
        <end position="202"/>
    </location>
</feature>
<dbReference type="Gene3D" id="3.90.1200.10">
    <property type="match status" value="1"/>
</dbReference>
<organism evidence="2 3">
    <name type="scientific">Paenibacillus sabuli</name>
    <dbReference type="NCBI Taxonomy" id="2772509"/>
    <lineage>
        <taxon>Bacteria</taxon>
        <taxon>Bacillati</taxon>
        <taxon>Bacillota</taxon>
        <taxon>Bacilli</taxon>
        <taxon>Bacillales</taxon>
        <taxon>Paenibacillaceae</taxon>
        <taxon>Paenibacillus</taxon>
    </lineage>
</organism>
<comment type="caution">
    <text evidence="2">The sequence shown here is derived from an EMBL/GenBank/DDBJ whole genome shotgun (WGS) entry which is preliminary data.</text>
</comment>
<keyword evidence="3" id="KW-1185">Reference proteome</keyword>
<protein>
    <submittedName>
        <fullName evidence="2">Aminoglycoside phosphotransferase family protein</fullName>
    </submittedName>
</protein>
<dbReference type="InterPro" id="IPR011009">
    <property type="entry name" value="Kinase-like_dom_sf"/>
</dbReference>
<gene>
    <name evidence="2" type="ORF">IDH44_00415</name>
</gene>
<dbReference type="Pfam" id="PF01636">
    <property type="entry name" value="APH"/>
    <property type="match status" value="1"/>
</dbReference>
<dbReference type="RefSeq" id="WP_190913634.1">
    <property type="nucleotide sequence ID" value="NZ_JACXIZ010000002.1"/>
</dbReference>
<reference evidence="2" key="1">
    <citation type="submission" date="2020-09" db="EMBL/GenBank/DDBJ databases">
        <title>A novel bacterium of genus Paenibacillus, isolated from South China Sea.</title>
        <authorList>
            <person name="Huang H."/>
            <person name="Mo K."/>
            <person name="Hu Y."/>
        </authorList>
    </citation>
    <scope>NUCLEOTIDE SEQUENCE</scope>
    <source>
        <strain evidence="2">IB182496</strain>
    </source>
</reference>
<name>A0A927BPM7_9BACL</name>